<name>A0A429G8R8_9CREN</name>
<keyword evidence="3" id="KW-0342">GTP-binding</keyword>
<dbReference type="PANTHER" id="PTHR11711">
    <property type="entry name" value="ADP RIBOSYLATION FACTOR-RELATED"/>
    <property type="match status" value="1"/>
</dbReference>
<accession>A0A429G8R8</accession>
<dbReference type="PRINTS" id="PR00328">
    <property type="entry name" value="SAR1GTPBP"/>
</dbReference>
<dbReference type="InterPro" id="IPR024156">
    <property type="entry name" value="Small_GTPase_ARF"/>
</dbReference>
<evidence type="ECO:0000313" key="4">
    <source>
        <dbReference type="EMBL" id="RSN70238.1"/>
    </source>
</evidence>
<dbReference type="AlphaFoldDB" id="A0A429G8R8"/>
<gene>
    <name evidence="4" type="ORF">D9Q81_01385</name>
</gene>
<sequence>MHVSFQRLVSSVFGLFKKPTTLVILGLDGAGKTTMLNYLLTGEPGVTAPTVGANFEKFKVKELEFNVWDLGGQKALRGMWEEYAEKADAVIFVLDSADRERFPEAKEELWRIVSVIRKSKPLLIIANKADLENAATVMEVIEALELTKLEGMTWQIVWASALTGFGLFEAFAWIYERLTGKEVSHPLRIEDLIVLDDKGNPIISTSSTTSLTLSAFISLVRNYTTESLKDIPQTIEMRDKRLIIAIREGLIGAALVPRYSSESKVKALLVDVLNNIARVKDKERAREALMEVIEKYVENVGT</sequence>
<dbReference type="PROSITE" id="PS51419">
    <property type="entry name" value="RAB"/>
    <property type="match status" value="1"/>
</dbReference>
<dbReference type="SMART" id="SM00177">
    <property type="entry name" value="ARF"/>
    <property type="match status" value="1"/>
</dbReference>
<dbReference type="GO" id="GO:0005525">
    <property type="term" value="F:GTP binding"/>
    <property type="evidence" value="ECO:0007669"/>
    <property type="project" value="UniProtKB-KW"/>
</dbReference>
<proteinExistence type="inferred from homology"/>
<organism evidence="4 5">
    <name type="scientific">Candidatus Korarchaeum cryptofilum</name>
    <dbReference type="NCBI Taxonomy" id="498846"/>
    <lineage>
        <taxon>Archaea</taxon>
        <taxon>Thermoproteota</taxon>
        <taxon>Candidatus Korarchaeia</taxon>
        <taxon>Candidatus Korarchaeales</taxon>
        <taxon>Candidatus Korarchaeaceae</taxon>
        <taxon>Candidatus Korarchaeum</taxon>
    </lineage>
</organism>
<dbReference type="PROSITE" id="PS51417">
    <property type="entry name" value="ARF"/>
    <property type="match status" value="1"/>
</dbReference>
<comment type="similarity">
    <text evidence="1">Belongs to the small GTPase superfamily. Arf family.</text>
</comment>
<dbReference type="Gene3D" id="3.40.50.300">
    <property type="entry name" value="P-loop containing nucleotide triphosphate hydrolases"/>
    <property type="match status" value="1"/>
</dbReference>
<dbReference type="SMART" id="SM00178">
    <property type="entry name" value="SAR"/>
    <property type="match status" value="1"/>
</dbReference>
<dbReference type="InterPro" id="IPR027417">
    <property type="entry name" value="P-loop_NTPase"/>
</dbReference>
<reference evidence="4 5" key="1">
    <citation type="submission" date="2018-10" db="EMBL/GenBank/DDBJ databases">
        <title>Co-occurring genomic capacity for anaerobic methane metabolism and dissimilatory sulfite reduction discovered in the Korarchaeota.</title>
        <authorList>
            <person name="Mckay L.J."/>
            <person name="Dlakic M."/>
            <person name="Fields M.W."/>
            <person name="Delmont T.O."/>
            <person name="Eren A.M."/>
            <person name="Jay Z.J."/>
            <person name="Klingelsmith K.B."/>
            <person name="Rusch D.B."/>
            <person name="Inskeep W.P."/>
        </authorList>
    </citation>
    <scope>NUCLEOTIDE SEQUENCE [LARGE SCALE GENOMIC DNA]</scope>
    <source>
        <strain evidence="4 5">WS</strain>
    </source>
</reference>
<dbReference type="InterPro" id="IPR006689">
    <property type="entry name" value="Small_GTPase_ARF/SAR"/>
</dbReference>
<keyword evidence="2" id="KW-0547">Nucleotide-binding</keyword>
<dbReference type="CDD" id="cd00878">
    <property type="entry name" value="Arf_Arl"/>
    <property type="match status" value="1"/>
</dbReference>
<evidence type="ECO:0000256" key="3">
    <source>
        <dbReference type="ARBA" id="ARBA00023134"/>
    </source>
</evidence>
<evidence type="ECO:0000256" key="2">
    <source>
        <dbReference type="ARBA" id="ARBA00022741"/>
    </source>
</evidence>
<dbReference type="SMART" id="SM00175">
    <property type="entry name" value="RAB"/>
    <property type="match status" value="1"/>
</dbReference>
<dbReference type="FunFam" id="3.40.50.300:FF:001166">
    <property type="entry name" value="ADP-ribosylation factor D"/>
    <property type="match status" value="1"/>
</dbReference>
<evidence type="ECO:0000256" key="1">
    <source>
        <dbReference type="ARBA" id="ARBA00010290"/>
    </source>
</evidence>
<dbReference type="Proteomes" id="UP000278149">
    <property type="component" value="Unassembled WGS sequence"/>
</dbReference>
<protein>
    <submittedName>
        <fullName evidence="4">GTP-binding protein</fullName>
    </submittedName>
</protein>
<dbReference type="NCBIfam" id="TIGR00231">
    <property type="entry name" value="small_GTP"/>
    <property type="match status" value="1"/>
</dbReference>
<dbReference type="Pfam" id="PF00025">
    <property type="entry name" value="Arf"/>
    <property type="match status" value="1"/>
</dbReference>
<evidence type="ECO:0000313" key="5">
    <source>
        <dbReference type="Proteomes" id="UP000278149"/>
    </source>
</evidence>
<comment type="caution">
    <text evidence="4">The sequence shown here is derived from an EMBL/GenBank/DDBJ whole genome shotgun (WGS) entry which is preliminary data.</text>
</comment>
<dbReference type="SUPFAM" id="SSF52540">
    <property type="entry name" value="P-loop containing nucleoside triphosphate hydrolases"/>
    <property type="match status" value="1"/>
</dbReference>
<dbReference type="InterPro" id="IPR005225">
    <property type="entry name" value="Small_GTP-bd"/>
</dbReference>
<dbReference type="GO" id="GO:0003924">
    <property type="term" value="F:GTPase activity"/>
    <property type="evidence" value="ECO:0007669"/>
    <property type="project" value="InterPro"/>
</dbReference>
<dbReference type="EMBL" id="RCOR01000012">
    <property type="protein sequence ID" value="RSN70238.1"/>
    <property type="molecule type" value="Genomic_DNA"/>
</dbReference>